<dbReference type="EMBL" id="PCYL01000022">
    <property type="protein sequence ID" value="PIR46907.1"/>
    <property type="molecule type" value="Genomic_DNA"/>
</dbReference>
<keyword evidence="9" id="KW-0862">Zinc</keyword>
<evidence type="ECO:0000313" key="15">
    <source>
        <dbReference type="EMBL" id="PIR46907.1"/>
    </source>
</evidence>
<evidence type="ECO:0000256" key="12">
    <source>
        <dbReference type="ARBA" id="ARBA00023136"/>
    </source>
</evidence>
<sequence>MTGIDIIFPIVILVLSVVLHEVSHGWAALALGDRTAKMAGRLTLNPLAHLDPMGSVLVPLITSFFGFTFGWAKPVPYNPHNLRKGKWGPALVGLAGPSANLVLALIFGLLLRFGFVSMATPFGHIAFIITLVNIVLAVFNLIPIPPLDGSKVLFALLPYSWRNVEEFLVRSQFFILAVVILFGLPIVSALVGFLAKLIIG</sequence>
<feature type="transmembrane region" description="Helical" evidence="13">
    <location>
        <begin position="6"/>
        <end position="32"/>
    </location>
</feature>
<evidence type="ECO:0000259" key="14">
    <source>
        <dbReference type="Pfam" id="PF02163"/>
    </source>
</evidence>
<evidence type="ECO:0000256" key="3">
    <source>
        <dbReference type="ARBA" id="ARBA00007931"/>
    </source>
</evidence>
<dbReference type="Pfam" id="PF02163">
    <property type="entry name" value="Peptidase_M50"/>
    <property type="match status" value="1"/>
</dbReference>
<evidence type="ECO:0000256" key="7">
    <source>
        <dbReference type="ARBA" id="ARBA00022723"/>
    </source>
</evidence>
<dbReference type="AlphaFoldDB" id="A0A2H0RKD6"/>
<keyword evidence="6 13" id="KW-0812">Transmembrane</keyword>
<comment type="cofactor">
    <cofactor evidence="1">
        <name>Zn(2+)</name>
        <dbReference type="ChEBI" id="CHEBI:29105"/>
    </cofactor>
</comment>
<evidence type="ECO:0000256" key="13">
    <source>
        <dbReference type="SAM" id="Phobius"/>
    </source>
</evidence>
<comment type="subcellular location">
    <subcellularLocation>
        <location evidence="2">Cell membrane</location>
        <topology evidence="2">Multi-pass membrane protein</topology>
    </subcellularLocation>
</comment>
<keyword evidence="10 13" id="KW-1133">Transmembrane helix</keyword>
<keyword evidence="12 13" id="KW-0472">Membrane</keyword>
<name>A0A2H0RKD6_9BACT</name>
<dbReference type="Proteomes" id="UP000230833">
    <property type="component" value="Unassembled WGS sequence"/>
</dbReference>
<evidence type="ECO:0000313" key="16">
    <source>
        <dbReference type="Proteomes" id="UP000230833"/>
    </source>
</evidence>
<evidence type="ECO:0000256" key="8">
    <source>
        <dbReference type="ARBA" id="ARBA00022801"/>
    </source>
</evidence>
<accession>A0A2H0RKD6</accession>
<dbReference type="InterPro" id="IPR052348">
    <property type="entry name" value="Metallopeptidase_M50B"/>
</dbReference>
<feature type="transmembrane region" description="Helical" evidence="13">
    <location>
        <begin position="173"/>
        <end position="199"/>
    </location>
</feature>
<feature type="transmembrane region" description="Helical" evidence="13">
    <location>
        <begin position="92"/>
        <end position="113"/>
    </location>
</feature>
<evidence type="ECO:0000256" key="9">
    <source>
        <dbReference type="ARBA" id="ARBA00022833"/>
    </source>
</evidence>
<dbReference type="GO" id="GO:0008237">
    <property type="term" value="F:metallopeptidase activity"/>
    <property type="evidence" value="ECO:0007669"/>
    <property type="project" value="UniProtKB-KW"/>
</dbReference>
<dbReference type="GO" id="GO:0006508">
    <property type="term" value="P:proteolysis"/>
    <property type="evidence" value="ECO:0007669"/>
    <property type="project" value="UniProtKB-KW"/>
</dbReference>
<feature type="domain" description="Peptidase M50" evidence="14">
    <location>
        <begin position="122"/>
        <end position="177"/>
    </location>
</feature>
<dbReference type="GO" id="GO:0046872">
    <property type="term" value="F:metal ion binding"/>
    <property type="evidence" value="ECO:0007669"/>
    <property type="project" value="UniProtKB-KW"/>
</dbReference>
<feature type="transmembrane region" description="Helical" evidence="13">
    <location>
        <begin position="125"/>
        <end position="144"/>
    </location>
</feature>
<dbReference type="PANTHER" id="PTHR35864:SF1">
    <property type="entry name" value="ZINC METALLOPROTEASE YWHC-RELATED"/>
    <property type="match status" value="1"/>
</dbReference>
<evidence type="ECO:0000256" key="1">
    <source>
        <dbReference type="ARBA" id="ARBA00001947"/>
    </source>
</evidence>
<comment type="similarity">
    <text evidence="3">Belongs to the peptidase M50B family.</text>
</comment>
<reference evidence="15 16" key="1">
    <citation type="submission" date="2017-09" db="EMBL/GenBank/DDBJ databases">
        <title>Depth-based differentiation of microbial function through sediment-hosted aquifers and enrichment of novel symbionts in the deep terrestrial subsurface.</title>
        <authorList>
            <person name="Probst A.J."/>
            <person name="Ladd B."/>
            <person name="Jarett J.K."/>
            <person name="Geller-Mcgrath D.E."/>
            <person name="Sieber C.M."/>
            <person name="Emerson J.B."/>
            <person name="Anantharaman K."/>
            <person name="Thomas B.C."/>
            <person name="Malmstrom R."/>
            <person name="Stieglmeier M."/>
            <person name="Klingl A."/>
            <person name="Woyke T."/>
            <person name="Ryan C.M."/>
            <person name="Banfield J.F."/>
        </authorList>
    </citation>
    <scope>NUCLEOTIDE SEQUENCE [LARGE SCALE GENOMIC DNA]</scope>
    <source>
        <strain evidence="15">CG10_big_fil_rev_8_21_14_0_10_45_14</strain>
    </source>
</reference>
<dbReference type="InterPro" id="IPR044537">
    <property type="entry name" value="Rip2-like"/>
</dbReference>
<evidence type="ECO:0000256" key="11">
    <source>
        <dbReference type="ARBA" id="ARBA00023049"/>
    </source>
</evidence>
<keyword evidence="4" id="KW-1003">Cell membrane</keyword>
<evidence type="ECO:0000256" key="4">
    <source>
        <dbReference type="ARBA" id="ARBA00022475"/>
    </source>
</evidence>
<keyword evidence="5" id="KW-0645">Protease</keyword>
<dbReference type="PANTHER" id="PTHR35864">
    <property type="entry name" value="ZINC METALLOPROTEASE MJ0611-RELATED"/>
    <property type="match status" value="1"/>
</dbReference>
<keyword evidence="11" id="KW-0482">Metalloprotease</keyword>
<comment type="caution">
    <text evidence="15">The sequence shown here is derived from an EMBL/GenBank/DDBJ whole genome shotgun (WGS) entry which is preliminary data.</text>
</comment>
<organism evidence="15 16">
    <name type="scientific">Candidatus Vogelbacteria bacterium CG10_big_fil_rev_8_21_14_0_10_45_14</name>
    <dbReference type="NCBI Taxonomy" id="1975042"/>
    <lineage>
        <taxon>Bacteria</taxon>
        <taxon>Candidatus Vogeliibacteriota</taxon>
    </lineage>
</organism>
<evidence type="ECO:0000256" key="6">
    <source>
        <dbReference type="ARBA" id="ARBA00022692"/>
    </source>
</evidence>
<dbReference type="InterPro" id="IPR008915">
    <property type="entry name" value="Peptidase_M50"/>
</dbReference>
<proteinExistence type="inferred from homology"/>
<evidence type="ECO:0000256" key="5">
    <source>
        <dbReference type="ARBA" id="ARBA00022670"/>
    </source>
</evidence>
<keyword evidence="7" id="KW-0479">Metal-binding</keyword>
<dbReference type="GO" id="GO:0005886">
    <property type="term" value="C:plasma membrane"/>
    <property type="evidence" value="ECO:0007669"/>
    <property type="project" value="UniProtKB-SubCell"/>
</dbReference>
<protein>
    <recommendedName>
        <fullName evidence="14">Peptidase M50 domain-containing protein</fullName>
    </recommendedName>
</protein>
<feature type="transmembrane region" description="Helical" evidence="13">
    <location>
        <begin position="53"/>
        <end position="72"/>
    </location>
</feature>
<dbReference type="CDD" id="cd06158">
    <property type="entry name" value="S2P-M50_like_1"/>
    <property type="match status" value="1"/>
</dbReference>
<gene>
    <name evidence="15" type="ORF">COV07_01765</name>
</gene>
<evidence type="ECO:0000256" key="2">
    <source>
        <dbReference type="ARBA" id="ARBA00004651"/>
    </source>
</evidence>
<evidence type="ECO:0000256" key="10">
    <source>
        <dbReference type="ARBA" id="ARBA00022989"/>
    </source>
</evidence>
<keyword evidence="8" id="KW-0378">Hydrolase</keyword>